<dbReference type="Gramene" id="OIV95014">
    <property type="protein sequence ID" value="OIV95014"/>
    <property type="gene ID" value="TanjilG_22211"/>
</dbReference>
<feature type="region of interest" description="Disordered" evidence="1">
    <location>
        <begin position="56"/>
        <end position="77"/>
    </location>
</feature>
<feature type="compositionally biased region" description="Basic and acidic residues" evidence="1">
    <location>
        <begin position="66"/>
        <end position="77"/>
    </location>
</feature>
<protein>
    <recommendedName>
        <fullName evidence="2">Reverse transcriptase Ty1/copia-type domain-containing protein</fullName>
    </recommendedName>
</protein>
<dbReference type="STRING" id="3871.A0A4P1QU31"/>
<dbReference type="Proteomes" id="UP000188354">
    <property type="component" value="Chromosome LG17"/>
</dbReference>
<accession>A0A4P1QU31</accession>
<dbReference type="AlphaFoldDB" id="A0A4P1QU31"/>
<dbReference type="EMBL" id="CM007377">
    <property type="protein sequence ID" value="OIV95014.1"/>
    <property type="molecule type" value="Genomic_DNA"/>
</dbReference>
<reference evidence="3 4" key="1">
    <citation type="journal article" date="2017" name="Plant Biotechnol. J.">
        <title>A comprehensive draft genome sequence for lupin (Lupinus angustifolius), an emerging health food: insights into plant-microbe interactions and legume evolution.</title>
        <authorList>
            <person name="Hane J.K."/>
            <person name="Ming Y."/>
            <person name="Kamphuis L.G."/>
            <person name="Nelson M.N."/>
            <person name="Garg G."/>
            <person name="Atkins C.A."/>
            <person name="Bayer P.E."/>
            <person name="Bravo A."/>
            <person name="Bringans S."/>
            <person name="Cannon S."/>
            <person name="Edwards D."/>
            <person name="Foley R."/>
            <person name="Gao L.L."/>
            <person name="Harrison M.J."/>
            <person name="Huang W."/>
            <person name="Hurgobin B."/>
            <person name="Li S."/>
            <person name="Liu C.W."/>
            <person name="McGrath A."/>
            <person name="Morahan G."/>
            <person name="Murray J."/>
            <person name="Weller J."/>
            <person name="Jian J."/>
            <person name="Singh K.B."/>
        </authorList>
    </citation>
    <scope>NUCLEOTIDE SEQUENCE [LARGE SCALE GENOMIC DNA]</scope>
    <source>
        <strain evidence="4">cv. Tanjil</strain>
        <tissue evidence="3">Whole plant</tissue>
    </source>
</reference>
<sequence length="77" mass="8816">MKAEFEMSDLGNLSYFLGIEFTRSKDGILMHQRKYSNDVLKRFNMEHCNLASTPMETSSMTAASEEGTKGIDKILYR</sequence>
<evidence type="ECO:0000259" key="2">
    <source>
        <dbReference type="Pfam" id="PF07727"/>
    </source>
</evidence>
<keyword evidence="4" id="KW-1185">Reference proteome</keyword>
<name>A0A4P1QU31_LUPAN</name>
<organism evidence="3 4">
    <name type="scientific">Lupinus angustifolius</name>
    <name type="common">Narrow-leaved blue lupine</name>
    <dbReference type="NCBI Taxonomy" id="3871"/>
    <lineage>
        <taxon>Eukaryota</taxon>
        <taxon>Viridiplantae</taxon>
        <taxon>Streptophyta</taxon>
        <taxon>Embryophyta</taxon>
        <taxon>Tracheophyta</taxon>
        <taxon>Spermatophyta</taxon>
        <taxon>Magnoliopsida</taxon>
        <taxon>eudicotyledons</taxon>
        <taxon>Gunneridae</taxon>
        <taxon>Pentapetalae</taxon>
        <taxon>rosids</taxon>
        <taxon>fabids</taxon>
        <taxon>Fabales</taxon>
        <taxon>Fabaceae</taxon>
        <taxon>Papilionoideae</taxon>
        <taxon>50 kb inversion clade</taxon>
        <taxon>genistoids sensu lato</taxon>
        <taxon>core genistoids</taxon>
        <taxon>Genisteae</taxon>
        <taxon>Lupinus</taxon>
    </lineage>
</organism>
<feature type="domain" description="Reverse transcriptase Ty1/copia-type" evidence="2">
    <location>
        <begin position="1"/>
        <end position="56"/>
    </location>
</feature>
<evidence type="ECO:0000313" key="4">
    <source>
        <dbReference type="Proteomes" id="UP000188354"/>
    </source>
</evidence>
<dbReference type="Pfam" id="PF07727">
    <property type="entry name" value="RVT_2"/>
    <property type="match status" value="1"/>
</dbReference>
<dbReference type="InterPro" id="IPR013103">
    <property type="entry name" value="RVT_2"/>
</dbReference>
<gene>
    <name evidence="3" type="ORF">TanjilG_22211</name>
</gene>
<evidence type="ECO:0000256" key="1">
    <source>
        <dbReference type="SAM" id="MobiDB-lite"/>
    </source>
</evidence>
<proteinExistence type="predicted"/>
<evidence type="ECO:0000313" key="3">
    <source>
        <dbReference type="EMBL" id="OIV95014.1"/>
    </source>
</evidence>